<dbReference type="EMBL" id="BLXT01007347">
    <property type="protein sequence ID" value="GFO38706.1"/>
    <property type="molecule type" value="Genomic_DNA"/>
</dbReference>
<name>A0AAV4D3Q1_9GAST</name>
<accession>A0AAV4D3Q1</accession>
<dbReference type="AlphaFoldDB" id="A0AAV4D3Q1"/>
<organism evidence="1 2">
    <name type="scientific">Plakobranchus ocellatus</name>
    <dbReference type="NCBI Taxonomy" id="259542"/>
    <lineage>
        <taxon>Eukaryota</taxon>
        <taxon>Metazoa</taxon>
        <taxon>Spiralia</taxon>
        <taxon>Lophotrochozoa</taxon>
        <taxon>Mollusca</taxon>
        <taxon>Gastropoda</taxon>
        <taxon>Heterobranchia</taxon>
        <taxon>Euthyneura</taxon>
        <taxon>Panpulmonata</taxon>
        <taxon>Sacoglossa</taxon>
        <taxon>Placobranchoidea</taxon>
        <taxon>Plakobranchidae</taxon>
        <taxon>Plakobranchus</taxon>
    </lineage>
</organism>
<reference evidence="1 2" key="1">
    <citation type="journal article" date="2021" name="Elife">
        <title>Chloroplast acquisition without the gene transfer in kleptoplastic sea slugs, Plakobranchus ocellatus.</title>
        <authorList>
            <person name="Maeda T."/>
            <person name="Takahashi S."/>
            <person name="Yoshida T."/>
            <person name="Shimamura S."/>
            <person name="Takaki Y."/>
            <person name="Nagai Y."/>
            <person name="Toyoda A."/>
            <person name="Suzuki Y."/>
            <person name="Arimoto A."/>
            <person name="Ishii H."/>
            <person name="Satoh N."/>
            <person name="Nishiyama T."/>
            <person name="Hasebe M."/>
            <person name="Maruyama T."/>
            <person name="Minagawa J."/>
            <person name="Obokata J."/>
            <person name="Shigenobu S."/>
        </authorList>
    </citation>
    <scope>NUCLEOTIDE SEQUENCE [LARGE SCALE GENOMIC DNA]</scope>
</reference>
<evidence type="ECO:0000313" key="2">
    <source>
        <dbReference type="Proteomes" id="UP000735302"/>
    </source>
</evidence>
<protein>
    <submittedName>
        <fullName evidence="1">Uncharacterized protein</fullName>
    </submittedName>
</protein>
<dbReference type="Proteomes" id="UP000735302">
    <property type="component" value="Unassembled WGS sequence"/>
</dbReference>
<evidence type="ECO:0000313" key="1">
    <source>
        <dbReference type="EMBL" id="GFO38706.1"/>
    </source>
</evidence>
<proteinExistence type="predicted"/>
<sequence>MAARKAMANYLITPYAKNNQDPIPGSPMLVLSLVTAFARETNIAHNKFAVFKLMSCRSHKLTAETTDQDVLFDADHISEDTVTQLSVFRPVMTLSDAKCCRR</sequence>
<gene>
    <name evidence="1" type="ORF">PoB_006521100</name>
</gene>
<comment type="caution">
    <text evidence="1">The sequence shown here is derived from an EMBL/GenBank/DDBJ whole genome shotgun (WGS) entry which is preliminary data.</text>
</comment>
<keyword evidence="2" id="KW-1185">Reference proteome</keyword>